<dbReference type="EMBL" id="BPVZ01000104">
    <property type="protein sequence ID" value="GKV34339.1"/>
    <property type="molecule type" value="Genomic_DNA"/>
</dbReference>
<keyword evidence="2" id="KW-1185">Reference proteome</keyword>
<sequence length="55" mass="6053">MSLHFFSSVDLHHLPHLIGSKQNRSSSGKWFLSSAECLLLISSVDCRSPPPSSLD</sequence>
<protein>
    <submittedName>
        <fullName evidence="1">Uncharacterized protein</fullName>
    </submittedName>
</protein>
<dbReference type="AlphaFoldDB" id="A0AAV5LAR5"/>
<evidence type="ECO:0000313" key="2">
    <source>
        <dbReference type="Proteomes" id="UP001054252"/>
    </source>
</evidence>
<proteinExistence type="predicted"/>
<organism evidence="1 2">
    <name type="scientific">Rubroshorea leprosula</name>
    <dbReference type="NCBI Taxonomy" id="152421"/>
    <lineage>
        <taxon>Eukaryota</taxon>
        <taxon>Viridiplantae</taxon>
        <taxon>Streptophyta</taxon>
        <taxon>Embryophyta</taxon>
        <taxon>Tracheophyta</taxon>
        <taxon>Spermatophyta</taxon>
        <taxon>Magnoliopsida</taxon>
        <taxon>eudicotyledons</taxon>
        <taxon>Gunneridae</taxon>
        <taxon>Pentapetalae</taxon>
        <taxon>rosids</taxon>
        <taxon>malvids</taxon>
        <taxon>Malvales</taxon>
        <taxon>Dipterocarpaceae</taxon>
        <taxon>Rubroshorea</taxon>
    </lineage>
</organism>
<dbReference type="Proteomes" id="UP001054252">
    <property type="component" value="Unassembled WGS sequence"/>
</dbReference>
<comment type="caution">
    <text evidence="1">The sequence shown here is derived from an EMBL/GenBank/DDBJ whole genome shotgun (WGS) entry which is preliminary data.</text>
</comment>
<name>A0AAV5LAR5_9ROSI</name>
<reference evidence="1 2" key="1">
    <citation type="journal article" date="2021" name="Commun. Biol.">
        <title>The genome of Shorea leprosula (Dipterocarpaceae) highlights the ecological relevance of drought in aseasonal tropical rainforests.</title>
        <authorList>
            <person name="Ng K.K.S."/>
            <person name="Kobayashi M.J."/>
            <person name="Fawcett J.A."/>
            <person name="Hatakeyama M."/>
            <person name="Paape T."/>
            <person name="Ng C.H."/>
            <person name="Ang C.C."/>
            <person name="Tnah L.H."/>
            <person name="Lee C.T."/>
            <person name="Nishiyama T."/>
            <person name="Sese J."/>
            <person name="O'Brien M.J."/>
            <person name="Copetti D."/>
            <person name="Mohd Noor M.I."/>
            <person name="Ong R.C."/>
            <person name="Putra M."/>
            <person name="Sireger I.Z."/>
            <person name="Indrioko S."/>
            <person name="Kosugi Y."/>
            <person name="Izuno A."/>
            <person name="Isagi Y."/>
            <person name="Lee S.L."/>
            <person name="Shimizu K.K."/>
        </authorList>
    </citation>
    <scope>NUCLEOTIDE SEQUENCE [LARGE SCALE GENOMIC DNA]</scope>
    <source>
        <strain evidence="1">214</strain>
    </source>
</reference>
<accession>A0AAV5LAR5</accession>
<gene>
    <name evidence="1" type="ORF">SLEP1_g42716</name>
</gene>
<evidence type="ECO:0000313" key="1">
    <source>
        <dbReference type="EMBL" id="GKV34339.1"/>
    </source>
</evidence>